<feature type="domain" description="Cation/H+ exchanger transmembrane" evidence="9">
    <location>
        <begin position="47"/>
        <end position="434"/>
    </location>
</feature>
<accession>A0ABR3GQ89</accession>
<evidence type="ECO:0000256" key="6">
    <source>
        <dbReference type="ARBA" id="ARBA00023136"/>
    </source>
</evidence>
<dbReference type="InterPro" id="IPR038770">
    <property type="entry name" value="Na+/solute_symporter_sf"/>
</dbReference>
<feature type="transmembrane region" description="Helical" evidence="8">
    <location>
        <begin position="65"/>
        <end position="86"/>
    </location>
</feature>
<comment type="subcellular location">
    <subcellularLocation>
        <location evidence="1">Membrane</location>
        <topology evidence="1">Multi-pass membrane protein</topology>
    </subcellularLocation>
</comment>
<dbReference type="PANTHER" id="PTHR32468">
    <property type="entry name" value="CATION/H + ANTIPORTER"/>
    <property type="match status" value="1"/>
</dbReference>
<protein>
    <recommendedName>
        <fullName evidence="9">Cation/H+ exchanger transmembrane domain-containing protein</fullName>
    </recommendedName>
</protein>
<dbReference type="Gene3D" id="1.20.1530.20">
    <property type="match status" value="1"/>
</dbReference>
<sequence length="946" mass="101354">MSSVSSTAAASATGAPNQAGILEGMNPSHYNASNPLTLFIIQASIILITCRLLHYPLSRMRQPRVIAEVVGGIILGPTVMGRIPGYMNTIFPAPSMPLLSLVANLGLVIFLFLVGLEVDIRMLLKNWKVAVSVSSAGMILPFGLGAAIAYGLYNQFQDSDNRISFGVYMLFIGVAMAITAFPVLARILTELKLLQTDVGLIVLSAGVGNDVVGWILLALTVALVNAGTGLTALYVLLVSIAWILFLVYIVRPAFIWVLRRDGSLENGPSQSMVALTLLMVLASAFFTDIIGVHAIFGGFLVGLICPHEGGFAVRMTEKIEDLVSVLFLPLYFTLSGLRTNIGLLDDGLVWAYVIGVVAIAFFAKISGGTLAARLNGMVWRESLTIGVLMSCKGLVELIVLNIGLQAGILSTRVFTIFVVMALITTFATTPLVMWLYPPWYQTKIEAWKRGEIDWDGNVLSSEGDDSGATSGQQKGVTTKFSKVTVLLRLESLPSVLNFINLMAGERLRPAAKVHKSKIAVIQEEDESAPSIVSKRPLVVHGMRLVELTQRSSAVMQVSEVDELQERDPVVNVFRSLARFLNVAVSTSLSIAPDSSFAEVLITKASAQSSDLLLIPWSETGAISDSPDTQGASLENRFVSHQHNLFINKVLDGACCTIAIMVNRGFGGAVALEKTLSRTISHISIRSRKAADTLAPIVPVADPSHHIFSPFFGGEDDCVALRFVLQLASKKNVTATIVRIVYKSDTTTEPDLQLPPPAQAHRRDLPTSLSTSNIPTRLSRDDTTTASSQKPSVSEGSTDVESQNPDSNFFQLMADSLSEELSQRVVFETFETNQPLHYAIFKAREEVGQSLRNAGDLVVVGRSQRGHGLSQIREELVSVLDTLGVPSGAGAETRKCLGDVAEAVIVSGIKASVLVLQAGGGALGRSETITCAGEGDFSSGVVGLSGL</sequence>
<keyword evidence="2" id="KW-0813">Transport</keyword>
<dbReference type="Proteomes" id="UP001447188">
    <property type="component" value="Unassembled WGS sequence"/>
</dbReference>
<keyword evidence="11" id="KW-1185">Reference proteome</keyword>
<evidence type="ECO:0000256" key="4">
    <source>
        <dbReference type="ARBA" id="ARBA00022989"/>
    </source>
</evidence>
<feature type="transmembrane region" description="Helical" evidence="8">
    <location>
        <begin position="35"/>
        <end position="53"/>
    </location>
</feature>
<organism evidence="10 11">
    <name type="scientific">Discina gigas</name>
    <dbReference type="NCBI Taxonomy" id="1032678"/>
    <lineage>
        <taxon>Eukaryota</taxon>
        <taxon>Fungi</taxon>
        <taxon>Dikarya</taxon>
        <taxon>Ascomycota</taxon>
        <taxon>Pezizomycotina</taxon>
        <taxon>Pezizomycetes</taxon>
        <taxon>Pezizales</taxon>
        <taxon>Discinaceae</taxon>
        <taxon>Discina</taxon>
    </lineage>
</organism>
<feature type="transmembrane region" description="Helical" evidence="8">
    <location>
        <begin position="98"/>
        <end position="118"/>
    </location>
</feature>
<keyword evidence="3 8" id="KW-0812">Transmembrane</keyword>
<comment type="caution">
    <text evidence="10">The sequence shown here is derived from an EMBL/GenBank/DDBJ whole genome shotgun (WGS) entry which is preliminary data.</text>
</comment>
<dbReference type="PANTHER" id="PTHR32468:SF0">
    <property type="entry name" value="K(+)_H(+) ANTIPORTER 1"/>
    <property type="match status" value="1"/>
</dbReference>
<keyword evidence="4 8" id="KW-1133">Transmembrane helix</keyword>
<feature type="transmembrane region" description="Helical" evidence="8">
    <location>
        <begin position="230"/>
        <end position="250"/>
    </location>
</feature>
<feature type="compositionally biased region" description="Polar residues" evidence="7">
    <location>
        <begin position="766"/>
        <end position="775"/>
    </location>
</feature>
<feature type="transmembrane region" description="Helical" evidence="8">
    <location>
        <begin position="130"/>
        <end position="153"/>
    </location>
</feature>
<proteinExistence type="predicted"/>
<feature type="region of interest" description="Disordered" evidence="7">
    <location>
        <begin position="747"/>
        <end position="805"/>
    </location>
</feature>
<feature type="transmembrane region" description="Helical" evidence="8">
    <location>
        <begin position="416"/>
        <end position="436"/>
    </location>
</feature>
<reference evidence="10 11" key="1">
    <citation type="submission" date="2024-02" db="EMBL/GenBank/DDBJ databases">
        <title>Discinaceae phylogenomics.</title>
        <authorList>
            <person name="Dirks A.C."/>
            <person name="James T.Y."/>
        </authorList>
    </citation>
    <scope>NUCLEOTIDE SEQUENCE [LARGE SCALE GENOMIC DNA]</scope>
    <source>
        <strain evidence="10 11">ACD0624</strain>
    </source>
</reference>
<evidence type="ECO:0000259" key="9">
    <source>
        <dbReference type="Pfam" id="PF00999"/>
    </source>
</evidence>
<gene>
    <name evidence="10" type="ORF">Q9L58_002878</name>
</gene>
<evidence type="ECO:0000256" key="1">
    <source>
        <dbReference type="ARBA" id="ARBA00004141"/>
    </source>
</evidence>
<evidence type="ECO:0000256" key="5">
    <source>
        <dbReference type="ARBA" id="ARBA00023065"/>
    </source>
</evidence>
<dbReference type="InterPro" id="IPR050794">
    <property type="entry name" value="CPA2_transporter"/>
</dbReference>
<evidence type="ECO:0000256" key="2">
    <source>
        <dbReference type="ARBA" id="ARBA00022448"/>
    </source>
</evidence>
<dbReference type="EMBL" id="JBBBZM010000026">
    <property type="protein sequence ID" value="KAL0638098.1"/>
    <property type="molecule type" value="Genomic_DNA"/>
</dbReference>
<feature type="transmembrane region" description="Helical" evidence="8">
    <location>
        <begin position="200"/>
        <end position="224"/>
    </location>
</feature>
<dbReference type="InterPro" id="IPR006153">
    <property type="entry name" value="Cation/H_exchanger_TM"/>
</dbReference>
<evidence type="ECO:0000256" key="8">
    <source>
        <dbReference type="SAM" id="Phobius"/>
    </source>
</evidence>
<keyword evidence="5" id="KW-0406">Ion transport</keyword>
<feature type="transmembrane region" description="Helical" evidence="8">
    <location>
        <begin position="349"/>
        <end position="371"/>
    </location>
</feature>
<evidence type="ECO:0000313" key="11">
    <source>
        <dbReference type="Proteomes" id="UP001447188"/>
    </source>
</evidence>
<dbReference type="Pfam" id="PF00999">
    <property type="entry name" value="Na_H_Exchanger"/>
    <property type="match status" value="1"/>
</dbReference>
<feature type="transmembrane region" description="Helical" evidence="8">
    <location>
        <begin position="165"/>
        <end position="188"/>
    </location>
</feature>
<evidence type="ECO:0000256" key="7">
    <source>
        <dbReference type="SAM" id="MobiDB-lite"/>
    </source>
</evidence>
<feature type="transmembrane region" description="Helical" evidence="8">
    <location>
        <begin position="319"/>
        <end position="337"/>
    </location>
</feature>
<feature type="transmembrane region" description="Helical" evidence="8">
    <location>
        <begin position="271"/>
        <end position="299"/>
    </location>
</feature>
<feature type="compositionally biased region" description="Polar residues" evidence="7">
    <location>
        <begin position="783"/>
        <end position="805"/>
    </location>
</feature>
<keyword evidence="6 8" id="KW-0472">Membrane</keyword>
<name>A0ABR3GQ89_9PEZI</name>
<feature type="transmembrane region" description="Helical" evidence="8">
    <location>
        <begin position="383"/>
        <end position="404"/>
    </location>
</feature>
<evidence type="ECO:0000313" key="10">
    <source>
        <dbReference type="EMBL" id="KAL0638098.1"/>
    </source>
</evidence>
<evidence type="ECO:0000256" key="3">
    <source>
        <dbReference type="ARBA" id="ARBA00022692"/>
    </source>
</evidence>